<dbReference type="Pfam" id="PF10044">
    <property type="entry name" value="LIN52"/>
    <property type="match status" value="1"/>
</dbReference>
<keyword evidence="3" id="KW-1185">Reference proteome</keyword>
<organism evidence="3">
    <name type="scientific">Drosophila grimshawi</name>
    <name type="common">Hawaiian fruit fly</name>
    <name type="synonym">Idiomyia grimshawi</name>
    <dbReference type="NCBI Taxonomy" id="7222"/>
    <lineage>
        <taxon>Eukaryota</taxon>
        <taxon>Metazoa</taxon>
        <taxon>Ecdysozoa</taxon>
        <taxon>Arthropoda</taxon>
        <taxon>Hexapoda</taxon>
        <taxon>Insecta</taxon>
        <taxon>Pterygota</taxon>
        <taxon>Neoptera</taxon>
        <taxon>Endopterygota</taxon>
        <taxon>Diptera</taxon>
        <taxon>Brachycera</taxon>
        <taxon>Muscomorpha</taxon>
        <taxon>Ephydroidea</taxon>
        <taxon>Drosophilidae</taxon>
        <taxon>Drosophila</taxon>
        <taxon>Hawaiian Drosophila</taxon>
    </lineage>
</organism>
<dbReference type="GO" id="GO:0070176">
    <property type="term" value="C:DRM complex"/>
    <property type="evidence" value="ECO:0007669"/>
    <property type="project" value="InterPro"/>
</dbReference>
<dbReference type="Proteomes" id="UP000001070">
    <property type="component" value="Unassembled WGS sequence"/>
</dbReference>
<dbReference type="GO" id="GO:0000122">
    <property type="term" value="P:negative regulation of transcription by RNA polymerase II"/>
    <property type="evidence" value="ECO:0007669"/>
    <property type="project" value="EnsemblMetazoa"/>
</dbReference>
<evidence type="ECO:0000256" key="1">
    <source>
        <dbReference type="SAM" id="MobiDB-lite"/>
    </source>
</evidence>
<accession>B4J8G2</accession>
<dbReference type="HOGENOM" id="CLU_154820_0_0_1"/>
<evidence type="ECO:0000313" key="2">
    <source>
        <dbReference type="EMBL" id="EDW02321.1"/>
    </source>
</evidence>
<dbReference type="GO" id="GO:0007283">
    <property type="term" value="P:spermatogenesis"/>
    <property type="evidence" value="ECO:0007669"/>
    <property type="project" value="EnsemblMetazoa"/>
</dbReference>
<dbReference type="GO" id="GO:0044877">
    <property type="term" value="F:protein-containing complex binding"/>
    <property type="evidence" value="ECO:0007669"/>
    <property type="project" value="EnsemblMetazoa"/>
</dbReference>
<dbReference type="InterPro" id="IPR018737">
    <property type="entry name" value="DREAM_LIN52"/>
</dbReference>
<dbReference type="FunCoup" id="B4J8G2">
    <property type="interactions" value="3"/>
</dbReference>
<proteinExistence type="predicted"/>
<dbReference type="InParanoid" id="B4J8G2"/>
<dbReference type="KEGG" id="dgr:6560656"/>
<dbReference type="AlphaFoldDB" id="B4J8G2"/>
<dbReference type="PhylomeDB" id="B4J8G2"/>
<name>B4J8G2_DROGR</name>
<protein>
    <submittedName>
        <fullName evidence="2">GH21926</fullName>
    </submittedName>
</protein>
<dbReference type="EMBL" id="CH916367">
    <property type="protein sequence ID" value="EDW02321.1"/>
    <property type="molecule type" value="Genomic_DNA"/>
</dbReference>
<dbReference type="eggNOG" id="ENOG502TFAA">
    <property type="taxonomic scope" value="Eukaryota"/>
</dbReference>
<dbReference type="STRING" id="7222.B4J8G2"/>
<evidence type="ECO:0000313" key="3">
    <source>
        <dbReference type="Proteomes" id="UP000001070"/>
    </source>
</evidence>
<feature type="compositionally biased region" description="Acidic residues" evidence="1">
    <location>
        <begin position="14"/>
        <end position="30"/>
    </location>
</feature>
<sequence>MNETEATASASSNEDSDEDASVNVDADEVEESPRKRKPFSSIIDEVTIKYVQDLTNVSNQKDDDQKRLELSKLTPAEMSCHIRQLEAELFELSKLEARELSRSAHLRIFGNARKRASK</sequence>
<dbReference type="GO" id="GO:0000785">
    <property type="term" value="C:chromatin"/>
    <property type="evidence" value="ECO:0007669"/>
    <property type="project" value="EnsemblMetazoa"/>
</dbReference>
<feature type="compositionally biased region" description="Low complexity" evidence="1">
    <location>
        <begin position="1"/>
        <end position="13"/>
    </location>
</feature>
<gene>
    <name evidence="2" type="primary">Dgri\GH21926</name>
    <name evidence="2" type="ORF">Dgri_GH21926</name>
</gene>
<dbReference type="OMA" id="EMSCHIR"/>
<feature type="region of interest" description="Disordered" evidence="1">
    <location>
        <begin position="1"/>
        <end position="38"/>
    </location>
</feature>
<reference evidence="2 3" key="1">
    <citation type="journal article" date="2007" name="Nature">
        <title>Evolution of genes and genomes on the Drosophila phylogeny.</title>
        <authorList>
            <consortium name="Drosophila 12 Genomes Consortium"/>
            <person name="Clark A.G."/>
            <person name="Eisen M.B."/>
            <person name="Smith D.R."/>
            <person name="Bergman C.M."/>
            <person name="Oliver B."/>
            <person name="Markow T.A."/>
            <person name="Kaufman T.C."/>
            <person name="Kellis M."/>
            <person name="Gelbart W."/>
            <person name="Iyer V.N."/>
            <person name="Pollard D.A."/>
            <person name="Sackton T.B."/>
            <person name="Larracuente A.M."/>
            <person name="Singh N.D."/>
            <person name="Abad J.P."/>
            <person name="Abt D.N."/>
            <person name="Adryan B."/>
            <person name="Aguade M."/>
            <person name="Akashi H."/>
            <person name="Anderson W.W."/>
            <person name="Aquadro C.F."/>
            <person name="Ardell D.H."/>
            <person name="Arguello R."/>
            <person name="Artieri C.G."/>
            <person name="Barbash D.A."/>
            <person name="Barker D."/>
            <person name="Barsanti P."/>
            <person name="Batterham P."/>
            <person name="Batzoglou S."/>
            <person name="Begun D."/>
            <person name="Bhutkar A."/>
            <person name="Blanco E."/>
            <person name="Bosak S.A."/>
            <person name="Bradley R.K."/>
            <person name="Brand A.D."/>
            <person name="Brent M.R."/>
            <person name="Brooks A.N."/>
            <person name="Brown R.H."/>
            <person name="Butlin R.K."/>
            <person name="Caggese C."/>
            <person name="Calvi B.R."/>
            <person name="Bernardo de Carvalho A."/>
            <person name="Caspi A."/>
            <person name="Castrezana S."/>
            <person name="Celniker S.E."/>
            <person name="Chang J.L."/>
            <person name="Chapple C."/>
            <person name="Chatterji S."/>
            <person name="Chinwalla A."/>
            <person name="Civetta A."/>
            <person name="Clifton S.W."/>
            <person name="Comeron J.M."/>
            <person name="Costello J.C."/>
            <person name="Coyne J.A."/>
            <person name="Daub J."/>
            <person name="David R.G."/>
            <person name="Delcher A.L."/>
            <person name="Delehaunty K."/>
            <person name="Do C.B."/>
            <person name="Ebling H."/>
            <person name="Edwards K."/>
            <person name="Eickbush T."/>
            <person name="Evans J.D."/>
            <person name="Filipski A."/>
            <person name="Findeiss S."/>
            <person name="Freyhult E."/>
            <person name="Fulton L."/>
            <person name="Fulton R."/>
            <person name="Garcia A.C."/>
            <person name="Gardiner A."/>
            <person name="Garfield D.A."/>
            <person name="Garvin B.E."/>
            <person name="Gibson G."/>
            <person name="Gilbert D."/>
            <person name="Gnerre S."/>
            <person name="Godfrey J."/>
            <person name="Good R."/>
            <person name="Gotea V."/>
            <person name="Gravely B."/>
            <person name="Greenberg A.J."/>
            <person name="Griffiths-Jones S."/>
            <person name="Gross S."/>
            <person name="Guigo R."/>
            <person name="Gustafson E.A."/>
            <person name="Haerty W."/>
            <person name="Hahn M.W."/>
            <person name="Halligan D.L."/>
            <person name="Halpern A.L."/>
            <person name="Halter G.M."/>
            <person name="Han M.V."/>
            <person name="Heger A."/>
            <person name="Hillier L."/>
            <person name="Hinrichs A.S."/>
            <person name="Holmes I."/>
            <person name="Hoskins R.A."/>
            <person name="Hubisz M.J."/>
            <person name="Hultmark D."/>
            <person name="Huntley M.A."/>
            <person name="Jaffe D.B."/>
            <person name="Jagadeeshan S."/>
            <person name="Jeck W.R."/>
            <person name="Johnson J."/>
            <person name="Jones C.D."/>
            <person name="Jordan W.C."/>
            <person name="Karpen G.H."/>
            <person name="Kataoka E."/>
            <person name="Keightley P.D."/>
            <person name="Kheradpour P."/>
            <person name="Kirkness E.F."/>
            <person name="Koerich L.B."/>
            <person name="Kristiansen K."/>
            <person name="Kudrna D."/>
            <person name="Kulathinal R.J."/>
            <person name="Kumar S."/>
            <person name="Kwok R."/>
            <person name="Lander E."/>
            <person name="Langley C.H."/>
            <person name="Lapoint R."/>
            <person name="Lazzaro B.P."/>
            <person name="Lee S.J."/>
            <person name="Levesque L."/>
            <person name="Li R."/>
            <person name="Lin C.F."/>
            <person name="Lin M.F."/>
            <person name="Lindblad-Toh K."/>
            <person name="Llopart A."/>
            <person name="Long M."/>
            <person name="Low L."/>
            <person name="Lozovsky E."/>
            <person name="Lu J."/>
            <person name="Luo M."/>
            <person name="Machado C.A."/>
            <person name="Makalowski W."/>
            <person name="Marzo M."/>
            <person name="Matsuda M."/>
            <person name="Matzkin L."/>
            <person name="McAllister B."/>
            <person name="McBride C.S."/>
            <person name="McKernan B."/>
            <person name="McKernan K."/>
            <person name="Mendez-Lago M."/>
            <person name="Minx P."/>
            <person name="Mollenhauer M.U."/>
            <person name="Montooth K."/>
            <person name="Mount S.M."/>
            <person name="Mu X."/>
            <person name="Myers E."/>
            <person name="Negre B."/>
            <person name="Newfeld S."/>
            <person name="Nielsen R."/>
            <person name="Noor M.A."/>
            <person name="O'Grady P."/>
            <person name="Pachter L."/>
            <person name="Papaceit M."/>
            <person name="Parisi M.J."/>
            <person name="Parisi M."/>
            <person name="Parts L."/>
            <person name="Pedersen J.S."/>
            <person name="Pesole G."/>
            <person name="Phillippy A.M."/>
            <person name="Ponting C.P."/>
            <person name="Pop M."/>
            <person name="Porcelli D."/>
            <person name="Powell J.R."/>
            <person name="Prohaska S."/>
            <person name="Pruitt K."/>
            <person name="Puig M."/>
            <person name="Quesneville H."/>
            <person name="Ram K.R."/>
            <person name="Rand D."/>
            <person name="Rasmussen M.D."/>
            <person name="Reed L.K."/>
            <person name="Reenan R."/>
            <person name="Reily A."/>
            <person name="Remington K.A."/>
            <person name="Rieger T.T."/>
            <person name="Ritchie M.G."/>
            <person name="Robin C."/>
            <person name="Rogers Y.H."/>
            <person name="Rohde C."/>
            <person name="Rozas J."/>
            <person name="Rubenfield M.J."/>
            <person name="Ruiz A."/>
            <person name="Russo S."/>
            <person name="Salzberg S.L."/>
            <person name="Sanchez-Gracia A."/>
            <person name="Saranga D.J."/>
            <person name="Sato H."/>
            <person name="Schaeffer S.W."/>
            <person name="Schatz M.C."/>
            <person name="Schlenke T."/>
            <person name="Schwartz R."/>
            <person name="Segarra C."/>
            <person name="Singh R.S."/>
            <person name="Sirot L."/>
            <person name="Sirota M."/>
            <person name="Sisneros N.B."/>
            <person name="Smith C.D."/>
            <person name="Smith T.F."/>
            <person name="Spieth J."/>
            <person name="Stage D.E."/>
            <person name="Stark A."/>
            <person name="Stephan W."/>
            <person name="Strausberg R.L."/>
            <person name="Strempel S."/>
            <person name="Sturgill D."/>
            <person name="Sutton G."/>
            <person name="Sutton G.G."/>
            <person name="Tao W."/>
            <person name="Teichmann S."/>
            <person name="Tobari Y.N."/>
            <person name="Tomimura Y."/>
            <person name="Tsolas J.M."/>
            <person name="Valente V.L."/>
            <person name="Venter E."/>
            <person name="Venter J.C."/>
            <person name="Vicario S."/>
            <person name="Vieira F.G."/>
            <person name="Vilella A.J."/>
            <person name="Villasante A."/>
            <person name="Walenz B."/>
            <person name="Wang J."/>
            <person name="Wasserman M."/>
            <person name="Watts T."/>
            <person name="Wilson D."/>
            <person name="Wilson R.K."/>
            <person name="Wing R.A."/>
            <person name="Wolfner M.F."/>
            <person name="Wong A."/>
            <person name="Wong G.K."/>
            <person name="Wu C.I."/>
            <person name="Wu G."/>
            <person name="Yamamoto D."/>
            <person name="Yang H.P."/>
            <person name="Yang S.P."/>
            <person name="Yorke J.A."/>
            <person name="Yoshida K."/>
            <person name="Zdobnov E."/>
            <person name="Zhang P."/>
            <person name="Zhang Y."/>
            <person name="Zimin A.V."/>
            <person name="Baldwin J."/>
            <person name="Abdouelleil A."/>
            <person name="Abdulkadir J."/>
            <person name="Abebe A."/>
            <person name="Abera B."/>
            <person name="Abreu J."/>
            <person name="Acer S.C."/>
            <person name="Aftuck L."/>
            <person name="Alexander A."/>
            <person name="An P."/>
            <person name="Anderson E."/>
            <person name="Anderson S."/>
            <person name="Arachi H."/>
            <person name="Azer M."/>
            <person name="Bachantsang P."/>
            <person name="Barry A."/>
            <person name="Bayul T."/>
            <person name="Berlin A."/>
            <person name="Bessette D."/>
            <person name="Bloom T."/>
            <person name="Blye J."/>
            <person name="Boguslavskiy L."/>
            <person name="Bonnet C."/>
            <person name="Boukhgalter B."/>
            <person name="Bourzgui I."/>
            <person name="Brown A."/>
            <person name="Cahill P."/>
            <person name="Channer S."/>
            <person name="Cheshatsang Y."/>
            <person name="Chuda L."/>
            <person name="Citroen M."/>
            <person name="Collymore A."/>
            <person name="Cooke P."/>
            <person name="Costello M."/>
            <person name="D'Aco K."/>
            <person name="Daza R."/>
            <person name="De Haan G."/>
            <person name="DeGray S."/>
            <person name="DeMaso C."/>
            <person name="Dhargay N."/>
            <person name="Dooley K."/>
            <person name="Dooley E."/>
            <person name="Doricent M."/>
            <person name="Dorje P."/>
            <person name="Dorjee K."/>
            <person name="Dupes A."/>
            <person name="Elong R."/>
            <person name="Falk J."/>
            <person name="Farina A."/>
            <person name="Faro S."/>
            <person name="Ferguson D."/>
            <person name="Fisher S."/>
            <person name="Foley C.D."/>
            <person name="Franke A."/>
            <person name="Friedrich D."/>
            <person name="Gadbois L."/>
            <person name="Gearin G."/>
            <person name="Gearin C.R."/>
            <person name="Giannoukos G."/>
            <person name="Goode T."/>
            <person name="Graham J."/>
            <person name="Grandbois E."/>
            <person name="Grewal S."/>
            <person name="Gyaltsen K."/>
            <person name="Hafez N."/>
            <person name="Hagos B."/>
            <person name="Hall J."/>
            <person name="Henson C."/>
            <person name="Hollinger A."/>
            <person name="Honan T."/>
            <person name="Huard M.D."/>
            <person name="Hughes L."/>
            <person name="Hurhula B."/>
            <person name="Husby M.E."/>
            <person name="Kamat A."/>
            <person name="Kanga B."/>
            <person name="Kashin S."/>
            <person name="Khazanovich D."/>
            <person name="Kisner P."/>
            <person name="Lance K."/>
            <person name="Lara M."/>
            <person name="Lee W."/>
            <person name="Lennon N."/>
            <person name="Letendre F."/>
            <person name="LeVine R."/>
            <person name="Lipovsky A."/>
            <person name="Liu X."/>
            <person name="Liu J."/>
            <person name="Liu S."/>
            <person name="Lokyitsang T."/>
            <person name="Lokyitsang Y."/>
            <person name="Lubonja R."/>
            <person name="Lui A."/>
            <person name="MacDonald P."/>
            <person name="Magnisalis V."/>
            <person name="Maru K."/>
            <person name="Matthews C."/>
            <person name="McCusker W."/>
            <person name="McDonough S."/>
            <person name="Mehta T."/>
            <person name="Meldrim J."/>
            <person name="Meneus L."/>
            <person name="Mihai O."/>
            <person name="Mihalev A."/>
            <person name="Mihova T."/>
            <person name="Mittelman R."/>
            <person name="Mlenga V."/>
            <person name="Montmayeur A."/>
            <person name="Mulrain L."/>
            <person name="Navidi A."/>
            <person name="Naylor J."/>
            <person name="Negash T."/>
            <person name="Nguyen T."/>
            <person name="Nguyen N."/>
            <person name="Nicol R."/>
            <person name="Norbu C."/>
            <person name="Norbu N."/>
            <person name="Novod N."/>
            <person name="O'Neill B."/>
            <person name="Osman S."/>
            <person name="Markiewicz E."/>
            <person name="Oyono O.L."/>
            <person name="Patti C."/>
            <person name="Phunkhang P."/>
            <person name="Pierre F."/>
            <person name="Priest M."/>
            <person name="Raghuraman S."/>
            <person name="Rege F."/>
            <person name="Reyes R."/>
            <person name="Rise C."/>
            <person name="Rogov P."/>
            <person name="Ross K."/>
            <person name="Ryan E."/>
            <person name="Settipalli S."/>
            <person name="Shea T."/>
            <person name="Sherpa N."/>
            <person name="Shi L."/>
            <person name="Shih D."/>
            <person name="Sparrow T."/>
            <person name="Spaulding J."/>
            <person name="Stalker J."/>
            <person name="Stange-Thomann N."/>
            <person name="Stavropoulos S."/>
            <person name="Stone C."/>
            <person name="Strader C."/>
            <person name="Tesfaye S."/>
            <person name="Thomson T."/>
            <person name="Thoulutsang Y."/>
            <person name="Thoulutsang D."/>
            <person name="Topham K."/>
            <person name="Topping I."/>
            <person name="Tsamla T."/>
            <person name="Vassiliev H."/>
            <person name="Vo A."/>
            <person name="Wangchuk T."/>
            <person name="Wangdi T."/>
            <person name="Weiand M."/>
            <person name="Wilkinson J."/>
            <person name="Wilson A."/>
            <person name="Yadav S."/>
            <person name="Young G."/>
            <person name="Yu Q."/>
            <person name="Zembek L."/>
            <person name="Zhong D."/>
            <person name="Zimmer A."/>
            <person name="Zwirko Z."/>
            <person name="Jaffe D.B."/>
            <person name="Alvarez P."/>
            <person name="Brockman W."/>
            <person name="Butler J."/>
            <person name="Chin C."/>
            <person name="Gnerre S."/>
            <person name="Grabherr M."/>
            <person name="Kleber M."/>
            <person name="Mauceli E."/>
            <person name="MacCallum I."/>
        </authorList>
    </citation>
    <scope>NUCLEOTIDE SEQUENCE [LARGE SCALE GENOMIC DNA]</scope>
    <source>
        <strain evidence="3">Tucson 15287-2541.00</strain>
    </source>
</reference>
<dbReference type="OrthoDB" id="7872350at2759"/>